<proteinExistence type="predicted"/>
<organism evidence="3 4">
    <name type="scientific">Prunus armeniaca</name>
    <name type="common">Apricot</name>
    <name type="synonym">Armeniaca vulgaris</name>
    <dbReference type="NCBI Taxonomy" id="36596"/>
    <lineage>
        <taxon>Eukaryota</taxon>
        <taxon>Viridiplantae</taxon>
        <taxon>Streptophyta</taxon>
        <taxon>Embryophyta</taxon>
        <taxon>Tracheophyta</taxon>
        <taxon>Spermatophyta</taxon>
        <taxon>Magnoliopsida</taxon>
        <taxon>eudicotyledons</taxon>
        <taxon>Gunneridae</taxon>
        <taxon>Pentapetalae</taxon>
        <taxon>rosids</taxon>
        <taxon>fabids</taxon>
        <taxon>Rosales</taxon>
        <taxon>Rosaceae</taxon>
        <taxon>Amygdaloideae</taxon>
        <taxon>Amygdaleae</taxon>
        <taxon>Prunus</taxon>
    </lineage>
</organism>
<dbReference type="Proteomes" id="UP000507222">
    <property type="component" value="Unassembled WGS sequence"/>
</dbReference>
<accession>A0A6J5V4P8</accession>
<evidence type="ECO:0000256" key="2">
    <source>
        <dbReference type="SAM" id="Phobius"/>
    </source>
</evidence>
<feature type="region of interest" description="Disordered" evidence="1">
    <location>
        <begin position="52"/>
        <end position="79"/>
    </location>
</feature>
<name>A0A6J5V4P8_PRUAR</name>
<reference evidence="3 4" key="1">
    <citation type="submission" date="2020-05" db="EMBL/GenBank/DDBJ databases">
        <authorList>
            <person name="Campoy J."/>
            <person name="Schneeberger K."/>
            <person name="Spophaly S."/>
        </authorList>
    </citation>
    <scope>NUCLEOTIDE SEQUENCE [LARGE SCALE GENOMIC DNA]</scope>
    <source>
        <strain evidence="3">PruArmRojPasFocal</strain>
    </source>
</reference>
<dbReference type="EMBL" id="CAEKDK010000006">
    <property type="protein sequence ID" value="CAB4283171.1"/>
    <property type="molecule type" value="Genomic_DNA"/>
</dbReference>
<sequence length="95" mass="10297">MDSQTAGNLGGLSVLVVKLGFPFHHLVIILFFSPAAPSDPLPPPLSSLFFSSGSGEGKVAGPRSGTRKRERGRGREWDKCTGKKKWTPIFERMGL</sequence>
<feature type="transmembrane region" description="Helical" evidence="2">
    <location>
        <begin position="12"/>
        <end position="32"/>
    </location>
</feature>
<dbReference type="AlphaFoldDB" id="A0A6J5V4P8"/>
<evidence type="ECO:0000313" key="4">
    <source>
        <dbReference type="Proteomes" id="UP000507222"/>
    </source>
</evidence>
<keyword evidence="2" id="KW-0812">Transmembrane</keyword>
<evidence type="ECO:0000256" key="1">
    <source>
        <dbReference type="SAM" id="MobiDB-lite"/>
    </source>
</evidence>
<gene>
    <name evidence="3" type="ORF">CURHAP_LOCUS37295</name>
</gene>
<evidence type="ECO:0000313" key="3">
    <source>
        <dbReference type="EMBL" id="CAB4283171.1"/>
    </source>
</evidence>
<protein>
    <submittedName>
        <fullName evidence="3">Uncharacterized protein</fullName>
    </submittedName>
</protein>
<keyword evidence="2" id="KW-1133">Transmembrane helix</keyword>
<keyword evidence="2" id="KW-0472">Membrane</keyword>